<gene>
    <name evidence="3" type="ORF">PR003_g982</name>
</gene>
<dbReference type="PANTHER" id="PTHR46957">
    <property type="entry name" value="CYTOKINE RECEPTOR"/>
    <property type="match status" value="1"/>
</dbReference>
<name>A0A6A4FWY7_9STRA</name>
<dbReference type="CDD" id="cd00063">
    <property type="entry name" value="FN3"/>
    <property type="match status" value="2"/>
</dbReference>
<reference evidence="3 4" key="1">
    <citation type="submission" date="2018-08" db="EMBL/GenBank/DDBJ databases">
        <title>Genomic investigation of the strawberry pathogen Phytophthora fragariae indicates pathogenicity is determined by transcriptional variation in three key races.</title>
        <authorList>
            <person name="Adams T.M."/>
            <person name="Armitage A.D."/>
            <person name="Sobczyk M.K."/>
            <person name="Bates H.J."/>
            <person name="Dunwell J.M."/>
            <person name="Nellist C.F."/>
            <person name="Harrison R.J."/>
        </authorList>
    </citation>
    <scope>NUCLEOTIDE SEQUENCE [LARGE SCALE GENOMIC DNA]</scope>
    <source>
        <strain evidence="3 4">SCRP333</strain>
    </source>
</reference>
<evidence type="ECO:0000256" key="1">
    <source>
        <dbReference type="SAM" id="MobiDB-lite"/>
    </source>
</evidence>
<dbReference type="SMART" id="SM00060">
    <property type="entry name" value="FN3"/>
    <property type="match status" value="4"/>
</dbReference>
<evidence type="ECO:0000313" key="4">
    <source>
        <dbReference type="Proteomes" id="UP000434957"/>
    </source>
</evidence>
<accession>A0A6A4FWY7</accession>
<protein>
    <recommendedName>
        <fullName evidence="2">Fibronectin type-III domain-containing protein</fullName>
    </recommendedName>
</protein>
<dbReference type="InterPro" id="IPR013783">
    <property type="entry name" value="Ig-like_fold"/>
</dbReference>
<dbReference type="Proteomes" id="UP000434957">
    <property type="component" value="Unassembled WGS sequence"/>
</dbReference>
<keyword evidence="4" id="KW-1185">Reference proteome</keyword>
<dbReference type="Pfam" id="PF00041">
    <property type="entry name" value="fn3"/>
    <property type="match status" value="1"/>
</dbReference>
<comment type="caution">
    <text evidence="3">The sequence shown here is derived from an EMBL/GenBank/DDBJ whole genome shotgun (WGS) entry which is preliminary data.</text>
</comment>
<dbReference type="EMBL" id="QXFT01000024">
    <property type="protein sequence ID" value="KAE9359025.1"/>
    <property type="molecule type" value="Genomic_DNA"/>
</dbReference>
<proteinExistence type="predicted"/>
<dbReference type="PANTHER" id="PTHR46957:SF3">
    <property type="entry name" value="CYTOKINE RECEPTOR"/>
    <property type="match status" value="1"/>
</dbReference>
<feature type="domain" description="Fibronectin type-III" evidence="2">
    <location>
        <begin position="266"/>
        <end position="362"/>
    </location>
</feature>
<feature type="region of interest" description="Disordered" evidence="1">
    <location>
        <begin position="1"/>
        <end position="25"/>
    </location>
</feature>
<evidence type="ECO:0000313" key="3">
    <source>
        <dbReference type="EMBL" id="KAE9359025.1"/>
    </source>
</evidence>
<dbReference type="AlphaFoldDB" id="A0A6A4FWY7"/>
<dbReference type="PROSITE" id="PS50853">
    <property type="entry name" value="FN3"/>
    <property type="match status" value="1"/>
</dbReference>
<dbReference type="InterPro" id="IPR036116">
    <property type="entry name" value="FN3_sf"/>
</dbReference>
<dbReference type="InterPro" id="IPR003961">
    <property type="entry name" value="FN3_dom"/>
</dbReference>
<evidence type="ECO:0000259" key="2">
    <source>
        <dbReference type="PROSITE" id="PS50853"/>
    </source>
</evidence>
<organism evidence="3 4">
    <name type="scientific">Phytophthora rubi</name>
    <dbReference type="NCBI Taxonomy" id="129364"/>
    <lineage>
        <taxon>Eukaryota</taxon>
        <taxon>Sar</taxon>
        <taxon>Stramenopiles</taxon>
        <taxon>Oomycota</taxon>
        <taxon>Peronosporomycetes</taxon>
        <taxon>Peronosporales</taxon>
        <taxon>Peronosporaceae</taxon>
        <taxon>Phytophthora</taxon>
    </lineage>
</organism>
<dbReference type="Gene3D" id="2.60.40.10">
    <property type="entry name" value="Immunoglobulins"/>
    <property type="match status" value="2"/>
</dbReference>
<sequence length="475" mass="49317">MDSENVVSITTSAAEAPSSPTNLEQSQVDGGYFDVSFSEPSETGGFPIKSLQYTARLESLASCFNESSDCTTCSHVTSSDGTFQALDLSLNACSVGACDTTQSCCLSSGTKCGALATETKQCASLTGVGPCRVEGLTLSTTYVVSLAAVNDIGSSPYSSSVTITTDDFILPGPPLVNLASATGGCLELVLELPVSMAGSDTTSFQYFVVISGYNDGFQTSYNVTSDTLNACDLSHDTTYLVSAAIKTGYGMGESQILNASTVSLSAPSEVLGLLAGVTTSGYSTLSWKDPHDKGGAPIKLYDIAVTNQATNEVRHVAISSSELTASISFLAASTSYSFSVQAVNDGDLAGPDSSVMASTGDPVVPQQPPPPELISATGGALYVTVVAPTDCGGSDLSSYVLNIARRTGGSLVYRQYASGPIQSSPYDKQLVNVSIYGLLSKSEYFITVSVENGQVRIIGTLKYMPIVLSRLDNPY</sequence>
<dbReference type="InterPro" id="IPR050713">
    <property type="entry name" value="RTP_Phos/Ushers"/>
</dbReference>
<dbReference type="SUPFAM" id="SSF49265">
    <property type="entry name" value="Fibronectin type III"/>
    <property type="match status" value="3"/>
</dbReference>
<dbReference type="GO" id="GO:0016020">
    <property type="term" value="C:membrane"/>
    <property type="evidence" value="ECO:0007669"/>
    <property type="project" value="UniProtKB-SubCell"/>
</dbReference>